<dbReference type="SUPFAM" id="SSF81273">
    <property type="entry name" value="H-NS histone-like proteins"/>
    <property type="match status" value="1"/>
</dbReference>
<name>A0A1E3FP02_9BURK</name>
<proteinExistence type="predicted"/>
<evidence type="ECO:0000313" key="2">
    <source>
        <dbReference type="EMBL" id="MBK1931202.1"/>
    </source>
</evidence>
<evidence type="ECO:0000313" key="3">
    <source>
        <dbReference type="EMBL" id="MBO1830990.1"/>
    </source>
</evidence>
<evidence type="ECO:0000313" key="6">
    <source>
        <dbReference type="Proteomes" id="UP000664048"/>
    </source>
</evidence>
<dbReference type="EMBL" id="JAGEMX010000005">
    <property type="protein sequence ID" value="MBO1830990.1"/>
    <property type="molecule type" value="Genomic_DNA"/>
</dbReference>
<evidence type="ECO:0000313" key="7">
    <source>
        <dbReference type="Proteomes" id="UP001220209"/>
    </source>
</evidence>
<reference evidence="3 6" key="2">
    <citation type="submission" date="2021-03" db="EMBL/GenBank/DDBJ databases">
        <title>Clinical course, treatment and visual outcome of an outbreak of Burkholderia contaminans endophthalmitis following cataract surgery.</title>
        <authorList>
            <person name="Lind C."/>
            <person name="Olsen K."/>
            <person name="Angelsen N.K."/>
            <person name="Krefting E.A."/>
            <person name="Fossen K."/>
            <person name="Gravningen K."/>
            <person name="Depoorter E."/>
            <person name="Vandamme P."/>
            <person name="Bertelsen G."/>
        </authorList>
    </citation>
    <scope>NUCLEOTIDE SEQUENCE [LARGE SCALE GENOMIC DNA]</scope>
    <source>
        <strain evidence="3 6">51242556</strain>
    </source>
</reference>
<dbReference type="OrthoDB" id="5297879at2"/>
<keyword evidence="6" id="KW-1185">Reference proteome</keyword>
<dbReference type="Pfam" id="PF00816">
    <property type="entry name" value="Histone_HNS"/>
    <property type="match status" value="1"/>
</dbReference>
<feature type="domain" description="DNA-binding protein H-NS-like C-terminal" evidence="1">
    <location>
        <begin position="66"/>
        <end position="91"/>
    </location>
</feature>
<dbReference type="RefSeq" id="WP_039362601.1">
    <property type="nucleotide sequence ID" value="NZ_AP018359.1"/>
</dbReference>
<reference evidence="2" key="1">
    <citation type="submission" date="2021-01" db="EMBL/GenBank/DDBJ databases">
        <title>Outbreak of Burkholderia contaminns endophthalmitis traced to a clinical ventilation system.</title>
        <authorList>
            <person name="Lipuma J."/>
            <person name="Spilker T."/>
            <person name="Kratholm J."/>
        </authorList>
    </citation>
    <scope>NUCLEOTIDE SEQUENCE</scope>
    <source>
        <strain evidence="2">HI4954</strain>
    </source>
</reference>
<sequence>MSMLAVLDERIEALRSIERREALAQGLIDRFVLSLREEFDGAAVRPVVSRPAVVQPARDPKVYGVYRDPATGQTWDGAARQPKWLKGKQCELYLVIG</sequence>
<dbReference type="GeneID" id="93194672"/>
<evidence type="ECO:0000313" key="4">
    <source>
        <dbReference type="EMBL" id="WFN22260.1"/>
    </source>
</evidence>
<dbReference type="Proteomes" id="UP000611459">
    <property type="component" value="Unassembled WGS sequence"/>
</dbReference>
<evidence type="ECO:0000313" key="5">
    <source>
        <dbReference type="Proteomes" id="UP000611459"/>
    </source>
</evidence>
<reference evidence="4 7" key="3">
    <citation type="submission" date="2021-12" db="EMBL/GenBank/DDBJ databases">
        <title>Genomic and phenotypic characterization of three Burkholderia contaminans isolates recovered from different sources.</title>
        <authorList>
            <person name="Lopez De Volder A."/>
            <person name="Fan Y."/>
            <person name="Nunvar J."/>
            <person name="Herrera T."/>
            <person name="Timp W."/>
            <person name="Degrossi J."/>
        </authorList>
    </citation>
    <scope>NUCLEOTIDE SEQUENCE [LARGE SCALE GENOMIC DNA]</scope>
    <source>
        <strain evidence="4 7">LMG 23361</strain>
    </source>
</reference>
<dbReference type="AlphaFoldDB" id="A0A1E3FP02"/>
<organism evidence="2 5">
    <name type="scientific">Burkholderia contaminans</name>
    <dbReference type="NCBI Taxonomy" id="488447"/>
    <lineage>
        <taxon>Bacteria</taxon>
        <taxon>Pseudomonadati</taxon>
        <taxon>Pseudomonadota</taxon>
        <taxon>Betaproteobacteria</taxon>
        <taxon>Burkholderiales</taxon>
        <taxon>Burkholderiaceae</taxon>
        <taxon>Burkholderia</taxon>
        <taxon>Burkholderia cepacia complex</taxon>
    </lineage>
</organism>
<dbReference type="EMBL" id="JAENIB010000005">
    <property type="protein sequence ID" value="MBK1931202.1"/>
    <property type="molecule type" value="Genomic_DNA"/>
</dbReference>
<dbReference type="InterPro" id="IPR027444">
    <property type="entry name" value="H-NS_C_dom"/>
</dbReference>
<dbReference type="EMBL" id="CP090642">
    <property type="protein sequence ID" value="WFN22260.1"/>
    <property type="molecule type" value="Genomic_DNA"/>
</dbReference>
<dbReference type="Proteomes" id="UP000664048">
    <property type="component" value="Unassembled WGS sequence"/>
</dbReference>
<evidence type="ECO:0000259" key="1">
    <source>
        <dbReference type="Pfam" id="PF00816"/>
    </source>
</evidence>
<dbReference type="GO" id="GO:0003677">
    <property type="term" value="F:DNA binding"/>
    <property type="evidence" value="ECO:0007669"/>
    <property type="project" value="InterPro"/>
</dbReference>
<gene>
    <name evidence="3" type="ORF">J4M89_16585</name>
    <name evidence="2" type="ORF">JIN94_15045</name>
    <name evidence="4" type="ORF">LXE91_36830</name>
</gene>
<dbReference type="Proteomes" id="UP001220209">
    <property type="component" value="Chromosome 3"/>
</dbReference>
<accession>A0A1E3FP02</accession>
<protein>
    <submittedName>
        <fullName evidence="2">H-NS histone family protein</fullName>
    </submittedName>
</protein>
<dbReference type="Gene3D" id="4.10.430.30">
    <property type="match status" value="1"/>
</dbReference>